<dbReference type="PROSITE" id="PS00687">
    <property type="entry name" value="ALDEHYDE_DEHYDR_GLU"/>
    <property type="match status" value="1"/>
</dbReference>
<evidence type="ECO:0000313" key="12">
    <source>
        <dbReference type="EMBL" id="AIN95253.1"/>
    </source>
</evidence>
<evidence type="ECO:0000256" key="8">
    <source>
        <dbReference type="RuleBase" id="RU003345"/>
    </source>
</evidence>
<dbReference type="InterPro" id="IPR016160">
    <property type="entry name" value="Ald_DH_CS_CYS"/>
</dbReference>
<dbReference type="PANTHER" id="PTHR42862:SF1">
    <property type="entry name" value="DELTA-1-PYRROLINE-5-CARBOXYLATE DEHYDROGENASE 2, ISOFORM A-RELATED"/>
    <property type="match status" value="1"/>
</dbReference>
<dbReference type="AlphaFoldDB" id="A0A088RHA4"/>
<comment type="pathway">
    <text evidence="1 9">Amino-acid degradation; L-proline degradation into L-glutamate; L-glutamate from L-proline: step 2/2.</text>
</comment>
<organism evidence="12 13">
    <name type="scientific">Leishmania panamensis</name>
    <dbReference type="NCBI Taxonomy" id="5679"/>
    <lineage>
        <taxon>Eukaryota</taxon>
        <taxon>Discoba</taxon>
        <taxon>Euglenozoa</taxon>
        <taxon>Kinetoplastea</taxon>
        <taxon>Metakinetoplastina</taxon>
        <taxon>Trypanosomatida</taxon>
        <taxon>Trypanosomatidae</taxon>
        <taxon>Leishmaniinae</taxon>
        <taxon>Leishmania</taxon>
        <taxon>Leishmania guyanensis species complex</taxon>
    </lineage>
</organism>
<dbReference type="VEuPathDB" id="TriTrypDB:LPMP_030190"/>
<dbReference type="FunFam" id="3.40.309.10:FF:000005">
    <property type="entry name" value="1-pyrroline-5-carboxylate dehydrogenase 1"/>
    <property type="match status" value="1"/>
</dbReference>
<evidence type="ECO:0000256" key="7">
    <source>
        <dbReference type="PROSITE-ProRule" id="PRU10007"/>
    </source>
</evidence>
<dbReference type="InterPro" id="IPR016161">
    <property type="entry name" value="Ald_DH/histidinol_DH"/>
</dbReference>
<dbReference type="PANTHER" id="PTHR42862">
    <property type="entry name" value="DELTA-1-PYRROLINE-5-CARBOXYLATE DEHYDROGENASE 1, ISOFORM A-RELATED"/>
    <property type="match status" value="1"/>
</dbReference>
<dbReference type="OrthoDB" id="5322683at2759"/>
<dbReference type="SUPFAM" id="SSF53720">
    <property type="entry name" value="ALDH-like"/>
    <property type="match status" value="1"/>
</dbReference>
<evidence type="ECO:0000256" key="3">
    <source>
        <dbReference type="ARBA" id="ARBA00023002"/>
    </source>
</evidence>
<evidence type="ECO:0000313" key="13">
    <source>
        <dbReference type="Proteomes" id="UP000063063"/>
    </source>
</evidence>
<feature type="domain" description="Aldehyde dehydrogenase" evidence="11">
    <location>
        <begin position="64"/>
        <end position="533"/>
    </location>
</feature>
<evidence type="ECO:0000256" key="6">
    <source>
        <dbReference type="ARBA" id="ARBA00048142"/>
    </source>
</evidence>
<dbReference type="PROSITE" id="PS00070">
    <property type="entry name" value="ALDEHYDE_DEHYDR_CYS"/>
    <property type="match status" value="1"/>
</dbReference>
<dbReference type="Gene3D" id="3.40.309.10">
    <property type="entry name" value="Aldehyde Dehydrogenase, Chain A, domain 2"/>
    <property type="match status" value="1"/>
</dbReference>
<name>A0A088RHA4_LEIPA</name>
<dbReference type="EMBL" id="CP009372">
    <property type="protein sequence ID" value="AIN95253.1"/>
    <property type="molecule type" value="Genomic_DNA"/>
</dbReference>
<gene>
    <name evidence="12" type="ORF">LPMP_030190</name>
</gene>
<reference evidence="12 13" key="1">
    <citation type="journal article" date="2015" name="Sci. Rep.">
        <title>The genome of Leishmania panamensis: insights into genomics of the L. (Viannia) subgenus.</title>
        <authorList>
            <person name="Llanes A."/>
            <person name="Restrepo C.M."/>
            <person name="Vecchio G.D."/>
            <person name="Anguizola F.J."/>
            <person name="Lleonart R."/>
        </authorList>
    </citation>
    <scope>NUCLEOTIDE SEQUENCE [LARGE SCALE GENOMIC DNA]</scope>
    <source>
        <strain evidence="12 13">MHOM/PA/94/PSC-1</strain>
    </source>
</reference>
<dbReference type="Gene3D" id="3.40.605.10">
    <property type="entry name" value="Aldehyde Dehydrogenase, Chain A, domain 1"/>
    <property type="match status" value="1"/>
</dbReference>
<evidence type="ECO:0000256" key="5">
    <source>
        <dbReference type="ARBA" id="ARBA00023062"/>
    </source>
</evidence>
<keyword evidence="5 9" id="KW-0642">Proline metabolism</keyword>
<evidence type="ECO:0000256" key="4">
    <source>
        <dbReference type="ARBA" id="ARBA00023027"/>
    </source>
</evidence>
<evidence type="ECO:0000259" key="11">
    <source>
        <dbReference type="Pfam" id="PF00171"/>
    </source>
</evidence>
<dbReference type="Proteomes" id="UP000063063">
    <property type="component" value="Chromosome 3"/>
</dbReference>
<dbReference type="eggNOG" id="KOG2455">
    <property type="taxonomic scope" value="Eukaryota"/>
</dbReference>
<keyword evidence="13" id="KW-1185">Reference proteome</keyword>
<evidence type="ECO:0000256" key="10">
    <source>
        <dbReference type="RuleBase" id="RU366030"/>
    </source>
</evidence>
<dbReference type="InterPro" id="IPR015590">
    <property type="entry name" value="Aldehyde_DH_dom"/>
</dbReference>
<comment type="catalytic activity">
    <reaction evidence="6 9">
        <text>L-glutamate 5-semialdehyde + NAD(+) + H2O = L-glutamate + NADH + 2 H(+)</text>
        <dbReference type="Rhea" id="RHEA:30235"/>
        <dbReference type="ChEBI" id="CHEBI:15377"/>
        <dbReference type="ChEBI" id="CHEBI:15378"/>
        <dbReference type="ChEBI" id="CHEBI:29985"/>
        <dbReference type="ChEBI" id="CHEBI:57540"/>
        <dbReference type="ChEBI" id="CHEBI:57945"/>
        <dbReference type="ChEBI" id="CHEBI:58066"/>
        <dbReference type="EC" id="1.2.1.88"/>
    </reaction>
</comment>
<dbReference type="EC" id="1.2.1.88" evidence="9"/>
<dbReference type="GO" id="GO:0003842">
    <property type="term" value="F:L-glutamate gamma-semialdehyde dehydrogenase activity"/>
    <property type="evidence" value="ECO:0007669"/>
    <property type="project" value="UniProtKB-UniRule"/>
</dbReference>
<dbReference type="InterPro" id="IPR016163">
    <property type="entry name" value="Ald_DH_C"/>
</dbReference>
<dbReference type="CDD" id="cd07123">
    <property type="entry name" value="ALDH_F4-17_P5CDH"/>
    <property type="match status" value="1"/>
</dbReference>
<dbReference type="VEuPathDB" id="TriTrypDB:LPAL13_030006800"/>
<dbReference type="FunFam" id="3.40.605.10:FF:000006">
    <property type="entry name" value="1-pyrroline-5-carboxylate dehydrogenase"/>
    <property type="match status" value="1"/>
</dbReference>
<sequence>MLRRTVPFAFAAFKCPPVLNEPMDNFEPGSASAKGTLEACKAARAEVRECPIMIGGKPYTTSNVIKGIIPSDHQVQIAKAYNATPELAKKAVETAVEASKEWSQVPFRDRAAIFYKAAHLLSTKYRHEMRAATILGQSKNPWQAEIDCIAEACDFIRWNIHFAEELYAQQPRSVPNSGVWNTTDYRPLEGFVSAITPFNFTAIAANLAGTPALMGNTVVWKPSPTAVLSNYLMYMIMEEAGLPAGVINFLPCEPAVMDSAVNADPRLAAVVFTGSTRVFTEINKNIYGRLETYRNFPRISGETGGKDFHLVHPSADITHVAACTTRGAFEYQGQKCSACSRLYAPRSCWNALKALLVKGQKQIKMGQPDDFRNFMGAVIDEASFQKNKTHIEVAKAEANNYDIVVGGKCDKSTGYFIDPTIIETRDPRARLMREEIFGPVLTVFVYDDSKPGYWKEVCELVDSTTKYGLTGAVFSRERAPIREADKYLRYAAGNYYVNDKCTGAVVGQQPFGGSRLSGSNDKPGAGQFVTRFVSARSIKENFDVMPTISYPHQLPDVYTL</sequence>
<accession>A0A088RHA4</accession>
<keyword evidence="4 9" id="KW-0520">NAD</keyword>
<evidence type="ECO:0000256" key="2">
    <source>
        <dbReference type="ARBA" id="ARBA00009986"/>
    </source>
</evidence>
<comment type="similarity">
    <text evidence="2 8">Belongs to the aldehyde dehydrogenase family.</text>
</comment>
<feature type="active site" evidence="7">
    <location>
        <position position="302"/>
    </location>
</feature>
<dbReference type="NCBIfam" id="TIGR01236">
    <property type="entry name" value="D1pyr5carbox1"/>
    <property type="match status" value="1"/>
</dbReference>
<dbReference type="InterPro" id="IPR029510">
    <property type="entry name" value="Ald_DH_CS_GLU"/>
</dbReference>
<dbReference type="InterPro" id="IPR050485">
    <property type="entry name" value="Proline_metab_enzyme"/>
</dbReference>
<dbReference type="RefSeq" id="XP_010700961.1">
    <property type="nucleotide sequence ID" value="XM_010702659.1"/>
</dbReference>
<evidence type="ECO:0000256" key="9">
    <source>
        <dbReference type="RuleBase" id="RU366016"/>
    </source>
</evidence>
<dbReference type="Pfam" id="PF00171">
    <property type="entry name" value="Aldedh"/>
    <property type="match status" value="1"/>
</dbReference>
<keyword evidence="3 8" id="KW-0560">Oxidoreductase</keyword>
<dbReference type="GO" id="GO:0005759">
    <property type="term" value="C:mitochondrial matrix"/>
    <property type="evidence" value="ECO:0007669"/>
    <property type="project" value="TreeGrafter"/>
</dbReference>
<dbReference type="GeneID" id="22571885"/>
<dbReference type="InterPro" id="IPR005931">
    <property type="entry name" value="P5CDH/ALDH4A1"/>
</dbReference>
<protein>
    <recommendedName>
        <fullName evidence="9 10">Multifunctional fusion protein</fullName>
    </recommendedName>
    <domain>
        <recommendedName>
            <fullName evidence="10">Delta-1-pyrroline-5-carboxylate dehydrogenase</fullName>
            <shortName evidence="10">P5C dehydrogenase</shortName>
        </recommendedName>
        <alternativeName>
            <fullName evidence="9">L-glutamate gamma-semialdehyde dehydrogenase</fullName>
        </alternativeName>
    </domain>
    <domain>
        <recommendedName>
            <fullName evidence="9">L-glutamate gamma-semialdehyde dehydrogenase</fullName>
            <ecNumber evidence="9">1.2.1.88</ecNumber>
        </recommendedName>
    </domain>
</protein>
<dbReference type="GO" id="GO:0010133">
    <property type="term" value="P:L-proline catabolic process to L-glutamate"/>
    <property type="evidence" value="ECO:0007669"/>
    <property type="project" value="UniProtKB-UniRule"/>
</dbReference>
<dbReference type="InterPro" id="IPR016162">
    <property type="entry name" value="Ald_DH_N"/>
</dbReference>
<dbReference type="UniPathway" id="UPA00261">
    <property type="reaction ID" value="UER00374"/>
</dbReference>
<proteinExistence type="inferred from homology"/>
<dbReference type="KEGG" id="lpan:LPMP_030190"/>
<evidence type="ECO:0000256" key="1">
    <source>
        <dbReference type="ARBA" id="ARBA00004786"/>
    </source>
</evidence>